<proteinExistence type="predicted"/>
<dbReference type="GO" id="GO:0003677">
    <property type="term" value="F:DNA binding"/>
    <property type="evidence" value="ECO:0007669"/>
    <property type="project" value="InterPro"/>
</dbReference>
<accession>A0A3N5DHW4</accession>
<protein>
    <submittedName>
        <fullName evidence="2">Helix-turn-helix domain-containing protein</fullName>
    </submittedName>
</protein>
<dbReference type="RefSeq" id="WP_124023957.1">
    <property type="nucleotide sequence ID" value="NZ_RPOH01000034.1"/>
</dbReference>
<organism evidence="2 3">
    <name type="scientific">Buttiauxella warmboldiae</name>
    <dbReference type="NCBI Taxonomy" id="82993"/>
    <lineage>
        <taxon>Bacteria</taxon>
        <taxon>Pseudomonadati</taxon>
        <taxon>Pseudomonadota</taxon>
        <taxon>Gammaproteobacteria</taxon>
        <taxon>Enterobacterales</taxon>
        <taxon>Enterobacteriaceae</taxon>
        <taxon>Buttiauxella</taxon>
    </lineage>
</organism>
<feature type="domain" description="HTH cro/C1-type" evidence="1">
    <location>
        <begin position="31"/>
        <end position="75"/>
    </location>
</feature>
<sequence length="166" mass="18234">MINEEIQSSEDSGSAIFGKRLGIAMKSLGETKSSLARKTGLSEAAIRNYLKGNSSASIDQLLKITRVTGISAAWFLGEQEDMYVKRDTVEDDLSLLSTLFRHLSEVQRQVVLSQVLTSLAGQYSESYVASDIRKLSSPIIDIALKINKLSDEQRHILEAELGVNDA</sequence>
<evidence type="ECO:0000313" key="3">
    <source>
        <dbReference type="Proteomes" id="UP000268615"/>
    </source>
</evidence>
<dbReference type="Proteomes" id="UP000268615">
    <property type="component" value="Unassembled WGS sequence"/>
</dbReference>
<dbReference type="EMBL" id="RPOH01000034">
    <property type="protein sequence ID" value="RPH28248.1"/>
    <property type="molecule type" value="Genomic_DNA"/>
</dbReference>
<comment type="caution">
    <text evidence="2">The sequence shown here is derived from an EMBL/GenBank/DDBJ whole genome shotgun (WGS) entry which is preliminary data.</text>
</comment>
<keyword evidence="3" id="KW-1185">Reference proteome</keyword>
<dbReference type="SMART" id="SM00530">
    <property type="entry name" value="HTH_XRE"/>
    <property type="match status" value="1"/>
</dbReference>
<dbReference type="OrthoDB" id="6631558at2"/>
<dbReference type="InterPro" id="IPR001387">
    <property type="entry name" value="Cro/C1-type_HTH"/>
</dbReference>
<dbReference type="Pfam" id="PF01381">
    <property type="entry name" value="HTH_3"/>
    <property type="match status" value="1"/>
</dbReference>
<evidence type="ECO:0000313" key="2">
    <source>
        <dbReference type="EMBL" id="RPH28248.1"/>
    </source>
</evidence>
<dbReference type="AlphaFoldDB" id="A0A3N5DHW4"/>
<dbReference type="PROSITE" id="PS50943">
    <property type="entry name" value="HTH_CROC1"/>
    <property type="match status" value="1"/>
</dbReference>
<gene>
    <name evidence="2" type="ORF">EHN07_09735</name>
</gene>
<dbReference type="CDD" id="cd00093">
    <property type="entry name" value="HTH_XRE"/>
    <property type="match status" value="1"/>
</dbReference>
<dbReference type="InterPro" id="IPR010982">
    <property type="entry name" value="Lambda_DNA-bd_dom_sf"/>
</dbReference>
<evidence type="ECO:0000259" key="1">
    <source>
        <dbReference type="PROSITE" id="PS50943"/>
    </source>
</evidence>
<reference evidence="2 3" key="1">
    <citation type="submission" date="2018-11" db="EMBL/GenBank/DDBJ databases">
        <title>Draft genome sequence of Buttiauxella warmboldiae CCUG 35512.</title>
        <authorList>
            <person name="Salva-Serra F."/>
            <person name="Marathe N."/>
            <person name="Moore E."/>
            <person name="Svensson L."/>
            <person name="Engstrom-Jakobsson H."/>
        </authorList>
    </citation>
    <scope>NUCLEOTIDE SEQUENCE [LARGE SCALE GENOMIC DNA]</scope>
    <source>
        <strain evidence="2 3">CCUG 35512</strain>
    </source>
</reference>
<dbReference type="Gene3D" id="1.10.260.40">
    <property type="entry name" value="lambda repressor-like DNA-binding domains"/>
    <property type="match status" value="1"/>
</dbReference>
<dbReference type="SUPFAM" id="SSF47413">
    <property type="entry name" value="lambda repressor-like DNA-binding domains"/>
    <property type="match status" value="1"/>
</dbReference>
<name>A0A3N5DHW4_9ENTR</name>